<keyword evidence="2" id="KW-0645">Protease</keyword>
<evidence type="ECO:0000259" key="11">
    <source>
        <dbReference type="Pfam" id="PF05572"/>
    </source>
</evidence>
<keyword evidence="5" id="KW-0378">Hydrolase</keyword>
<reference evidence="12 13" key="1">
    <citation type="submission" date="2020-08" db="EMBL/GenBank/DDBJ databases">
        <title>Novel species isolated from subtropical streams in China.</title>
        <authorList>
            <person name="Lu H."/>
        </authorList>
    </citation>
    <scope>NUCLEOTIDE SEQUENCE [LARGE SCALE GENOMIC DNA]</scope>
    <source>
        <strain evidence="12 13">LX15W</strain>
    </source>
</reference>
<evidence type="ECO:0000256" key="2">
    <source>
        <dbReference type="ARBA" id="ARBA00022670"/>
    </source>
</evidence>
<dbReference type="InterPro" id="IPR008754">
    <property type="entry name" value="Peptidase_M43"/>
</dbReference>
<evidence type="ECO:0000256" key="8">
    <source>
        <dbReference type="ARBA" id="ARBA00023157"/>
    </source>
</evidence>
<feature type="chain" id="PRO_5045797407" evidence="9">
    <location>
        <begin position="26"/>
        <end position="423"/>
    </location>
</feature>
<evidence type="ECO:0000256" key="5">
    <source>
        <dbReference type="ARBA" id="ARBA00022801"/>
    </source>
</evidence>
<evidence type="ECO:0000256" key="3">
    <source>
        <dbReference type="ARBA" id="ARBA00022723"/>
    </source>
</evidence>
<keyword evidence="4 9" id="KW-0732">Signal</keyword>
<dbReference type="Pfam" id="PF04151">
    <property type="entry name" value="PPC"/>
    <property type="match status" value="1"/>
</dbReference>
<comment type="caution">
    <text evidence="12">The sequence shown here is derived from an EMBL/GenBank/DDBJ whole genome shotgun (WGS) entry which is preliminary data.</text>
</comment>
<evidence type="ECO:0000256" key="1">
    <source>
        <dbReference type="ARBA" id="ARBA00008721"/>
    </source>
</evidence>
<keyword evidence="13" id="KW-1185">Reference proteome</keyword>
<evidence type="ECO:0000313" key="12">
    <source>
        <dbReference type="EMBL" id="MBC3874067.1"/>
    </source>
</evidence>
<sequence>MKSGKLYQALALASMATLFGSAAQAQTTKTYTIPVVVHVIASSNNTVISSMTQTRIEAALARTNSLFQGTLTAGTLDGFGSLQGHGSIEFKLAKKTPTGAATTGIDYIINSNYATNAGNTIPSLTANYNWDSNKYLNIYVLESVFSGSSVTGVAYLPSSKANDNSYNAVLLHYKAVGGVGSTAQQPLWAKYEGVMAHEIGHSMNLKHTFGDSNNPGDSCGDDGISDTVITDGLYEDGTKTSTTHYTPAGMSGCGTSHYTNVENVMDYGRYQTMFTNGQITMVSNTLASATWGRNKLWSAQNLIDTGVNSGSTTPSPAVTLVSGVAQTVPAISVDGNKLYQIVLPAGKSSLTVTLSPGSGATGDADLYLKLGSAPSRTVYDRRSWSNTNTENVAVTSPAAGTYYIMVDSYGVATSGVTIKAVVQ</sequence>
<evidence type="ECO:0000256" key="6">
    <source>
        <dbReference type="ARBA" id="ARBA00022833"/>
    </source>
</evidence>
<evidence type="ECO:0000256" key="9">
    <source>
        <dbReference type="SAM" id="SignalP"/>
    </source>
</evidence>
<evidence type="ECO:0000256" key="7">
    <source>
        <dbReference type="ARBA" id="ARBA00023049"/>
    </source>
</evidence>
<gene>
    <name evidence="12" type="ORF">H8K55_10735</name>
</gene>
<dbReference type="Proteomes" id="UP000624279">
    <property type="component" value="Unassembled WGS sequence"/>
</dbReference>
<comment type="similarity">
    <text evidence="1">Belongs to the peptidase M43B family.</text>
</comment>
<keyword evidence="7" id="KW-0482">Metalloprotease</keyword>
<evidence type="ECO:0000313" key="13">
    <source>
        <dbReference type="Proteomes" id="UP000624279"/>
    </source>
</evidence>
<keyword evidence="3" id="KW-0479">Metal-binding</keyword>
<proteinExistence type="inferred from homology"/>
<organism evidence="12 13">
    <name type="scientific">Undibacterium flavidum</name>
    <dbReference type="NCBI Taxonomy" id="2762297"/>
    <lineage>
        <taxon>Bacteria</taxon>
        <taxon>Pseudomonadati</taxon>
        <taxon>Pseudomonadota</taxon>
        <taxon>Betaproteobacteria</taxon>
        <taxon>Burkholderiales</taxon>
        <taxon>Oxalobacteraceae</taxon>
        <taxon>Undibacterium</taxon>
    </lineage>
</organism>
<dbReference type="Gene3D" id="3.40.390.10">
    <property type="entry name" value="Collagenase (Catalytic Domain)"/>
    <property type="match status" value="1"/>
</dbReference>
<dbReference type="PANTHER" id="PTHR47466:SF1">
    <property type="entry name" value="METALLOPROTEASE MEP1 (AFU_ORTHOLOGUE AFUA_1G07730)-RELATED"/>
    <property type="match status" value="1"/>
</dbReference>
<accession>A0ABR6YBV5</accession>
<dbReference type="PANTHER" id="PTHR47466">
    <property type="match status" value="1"/>
</dbReference>
<feature type="domain" description="Peptidase M43 pregnancy-associated plasma-A" evidence="11">
    <location>
        <begin position="125"/>
        <end position="286"/>
    </location>
</feature>
<evidence type="ECO:0000259" key="10">
    <source>
        <dbReference type="Pfam" id="PF04151"/>
    </source>
</evidence>
<dbReference type="InterPro" id="IPR007280">
    <property type="entry name" value="Peptidase_C_arc/bac"/>
</dbReference>
<dbReference type="RefSeq" id="WP_186942102.1">
    <property type="nucleotide sequence ID" value="NZ_JACOGA010000009.1"/>
</dbReference>
<dbReference type="Gene3D" id="2.60.120.380">
    <property type="match status" value="1"/>
</dbReference>
<dbReference type="EMBL" id="JACOGA010000009">
    <property type="protein sequence ID" value="MBC3874067.1"/>
    <property type="molecule type" value="Genomic_DNA"/>
</dbReference>
<name>A0ABR6YBV5_9BURK</name>
<dbReference type="InterPro" id="IPR024079">
    <property type="entry name" value="MetalloPept_cat_dom_sf"/>
</dbReference>
<dbReference type="Pfam" id="PF05572">
    <property type="entry name" value="Peptidase_M43"/>
    <property type="match status" value="1"/>
</dbReference>
<protein>
    <submittedName>
        <fullName evidence="12">Pre-peptidase C-terminal domain-containing protein</fullName>
    </submittedName>
</protein>
<keyword evidence="8" id="KW-1015">Disulfide bond</keyword>
<keyword evidence="6" id="KW-0862">Zinc</keyword>
<evidence type="ECO:0000256" key="4">
    <source>
        <dbReference type="ARBA" id="ARBA00022729"/>
    </source>
</evidence>
<feature type="signal peptide" evidence="9">
    <location>
        <begin position="1"/>
        <end position="25"/>
    </location>
</feature>
<dbReference type="SUPFAM" id="SSF55486">
    <property type="entry name" value="Metalloproteases ('zincins'), catalytic domain"/>
    <property type="match status" value="1"/>
</dbReference>
<feature type="domain" description="Peptidase C-terminal archaeal/bacterial" evidence="10">
    <location>
        <begin position="337"/>
        <end position="408"/>
    </location>
</feature>